<dbReference type="PaxDb" id="2850-Phatr43405"/>
<feature type="transmembrane region" description="Helical" evidence="8">
    <location>
        <begin position="59"/>
        <end position="76"/>
    </location>
</feature>
<sequence>MITYNSGTFGFQLLFRLHGSAVFKSITPALISSIIYVIIYHTHDLENDDGELFDHPYPMGALISALTFLLAFRANFSYNRYWEAMTAVHQMHSKWLDAGMELAAFHLQSAAYDARKPPAFGSHPELKHLERERERLHAHTIEELESQLNSMENIQHSVRDRIKSVFNRSSRKANRTGSTRTKTEEQQTSPAPPLPSKGGQTMNLNNTSKSITAAGKISKYKKPRNPFKPWSHSKKPTSLPKNSKVSSSKDGTNAWEADSPPLFLQESAHLLSLLSAVAMSTLRNDLEQVGSPLDTFYPGVDWPHVDPDAMDADVRKDWALTTHRSYTVCKYLTGLSRTPKSRTLYNAARPFRVVGGVSDAEIDLLQAARGPLAKVALCTMWLQEFISREYLHGSTGHVAPPIISRLYQYTSDGMAGYNQARKVAYVPFPFPHAQITSLFVLVVVGLMPVLMLTYVTNEIFGIILNFLTVMCFAGLHEVARELENPFQNVPNDIPLNNFQAQFNESLMNMFTGYHPDAYWEVTQDVEPPTSSQLDALEEFRGKVQTAKEKVSQHGNGNKSTTARVSPKSSMRDDNNPEGDEFPIGVDNPVRANLEGNDSKERDQRPREIVQEDG</sequence>
<proteinExistence type="predicted"/>
<keyword evidence="5" id="KW-0406">Ion transport</keyword>
<dbReference type="OrthoDB" id="41192at2759"/>
<protein>
    <recommendedName>
        <fullName evidence="11">Bestrophin, RFP-TM, chloride channel-domain-containing protein</fullName>
    </recommendedName>
</protein>
<evidence type="ECO:0000313" key="10">
    <source>
        <dbReference type="Proteomes" id="UP000000759"/>
    </source>
</evidence>
<dbReference type="InParanoid" id="B7FS51"/>
<keyword evidence="6 8" id="KW-0472">Membrane</keyword>
<evidence type="ECO:0000256" key="4">
    <source>
        <dbReference type="ARBA" id="ARBA00022989"/>
    </source>
</evidence>
<evidence type="ECO:0008006" key="11">
    <source>
        <dbReference type="Google" id="ProtNLM"/>
    </source>
</evidence>
<evidence type="ECO:0000256" key="2">
    <source>
        <dbReference type="ARBA" id="ARBA00022448"/>
    </source>
</evidence>
<feature type="region of interest" description="Disordered" evidence="7">
    <location>
        <begin position="544"/>
        <end position="613"/>
    </location>
</feature>
<gene>
    <name evidence="9" type="ORF">PHATRDRAFT_43405</name>
</gene>
<evidence type="ECO:0000256" key="8">
    <source>
        <dbReference type="SAM" id="Phobius"/>
    </source>
</evidence>
<dbReference type="Proteomes" id="UP000000759">
    <property type="component" value="Chromosome 2"/>
</dbReference>
<dbReference type="GeneID" id="7197138"/>
<dbReference type="PANTHER" id="PTHR33281">
    <property type="entry name" value="UPF0187 PROTEIN YNEE"/>
    <property type="match status" value="1"/>
</dbReference>
<dbReference type="GO" id="GO:0005254">
    <property type="term" value="F:chloride channel activity"/>
    <property type="evidence" value="ECO:0007669"/>
    <property type="project" value="InterPro"/>
</dbReference>
<keyword evidence="10" id="KW-1185">Reference proteome</keyword>
<evidence type="ECO:0000256" key="5">
    <source>
        <dbReference type="ARBA" id="ARBA00023065"/>
    </source>
</evidence>
<evidence type="ECO:0000313" key="9">
    <source>
        <dbReference type="EMBL" id="EEC50418.1"/>
    </source>
</evidence>
<feature type="compositionally biased region" description="Polar residues" evidence="7">
    <location>
        <begin position="239"/>
        <end position="251"/>
    </location>
</feature>
<evidence type="ECO:0000256" key="6">
    <source>
        <dbReference type="ARBA" id="ARBA00023136"/>
    </source>
</evidence>
<dbReference type="KEGG" id="pti:PHATRDRAFT_43405"/>
<dbReference type="HOGENOM" id="CLU_494765_0_0_1"/>
<feature type="compositionally biased region" description="Basic residues" evidence="7">
    <location>
        <begin position="218"/>
        <end position="235"/>
    </location>
</feature>
<feature type="transmembrane region" description="Helical" evidence="8">
    <location>
        <begin position="435"/>
        <end position="453"/>
    </location>
</feature>
<accession>B7FS51</accession>
<dbReference type="eggNOG" id="ENOG502S7K9">
    <property type="taxonomic scope" value="Eukaryota"/>
</dbReference>
<feature type="compositionally biased region" description="Polar residues" evidence="7">
    <location>
        <begin position="198"/>
        <end position="211"/>
    </location>
</feature>
<keyword evidence="3 8" id="KW-0812">Transmembrane</keyword>
<dbReference type="PANTHER" id="PTHR33281:SF20">
    <property type="match status" value="1"/>
</dbReference>
<dbReference type="InterPro" id="IPR044669">
    <property type="entry name" value="YneE/VCCN1/2-like"/>
</dbReference>
<evidence type="ECO:0000256" key="1">
    <source>
        <dbReference type="ARBA" id="ARBA00004141"/>
    </source>
</evidence>
<feature type="compositionally biased region" description="Basic and acidic residues" evidence="7">
    <location>
        <begin position="596"/>
        <end position="613"/>
    </location>
</feature>
<feature type="region of interest" description="Disordered" evidence="7">
    <location>
        <begin position="162"/>
        <end position="254"/>
    </location>
</feature>
<evidence type="ECO:0000256" key="3">
    <source>
        <dbReference type="ARBA" id="ARBA00022692"/>
    </source>
</evidence>
<keyword evidence="2" id="KW-0813">Transport</keyword>
<reference evidence="9 10" key="1">
    <citation type="journal article" date="2008" name="Nature">
        <title>The Phaeodactylum genome reveals the evolutionary history of diatom genomes.</title>
        <authorList>
            <person name="Bowler C."/>
            <person name="Allen A.E."/>
            <person name="Badger J.H."/>
            <person name="Grimwood J."/>
            <person name="Jabbari K."/>
            <person name="Kuo A."/>
            <person name="Maheswari U."/>
            <person name="Martens C."/>
            <person name="Maumus F."/>
            <person name="Otillar R.P."/>
            <person name="Rayko E."/>
            <person name="Salamov A."/>
            <person name="Vandepoele K."/>
            <person name="Beszteri B."/>
            <person name="Gruber A."/>
            <person name="Heijde M."/>
            <person name="Katinka M."/>
            <person name="Mock T."/>
            <person name="Valentin K."/>
            <person name="Verret F."/>
            <person name="Berges J.A."/>
            <person name="Brownlee C."/>
            <person name="Cadoret J.P."/>
            <person name="Chiovitti A."/>
            <person name="Choi C.J."/>
            <person name="Coesel S."/>
            <person name="De Martino A."/>
            <person name="Detter J.C."/>
            <person name="Durkin C."/>
            <person name="Falciatore A."/>
            <person name="Fournet J."/>
            <person name="Haruta M."/>
            <person name="Huysman M.J."/>
            <person name="Jenkins B.D."/>
            <person name="Jiroutova K."/>
            <person name="Jorgensen R.E."/>
            <person name="Joubert Y."/>
            <person name="Kaplan A."/>
            <person name="Kroger N."/>
            <person name="Kroth P.G."/>
            <person name="La Roche J."/>
            <person name="Lindquist E."/>
            <person name="Lommer M."/>
            <person name="Martin-Jezequel V."/>
            <person name="Lopez P.J."/>
            <person name="Lucas S."/>
            <person name="Mangogna M."/>
            <person name="McGinnis K."/>
            <person name="Medlin L.K."/>
            <person name="Montsant A."/>
            <person name="Oudot-Le Secq M.P."/>
            <person name="Napoli C."/>
            <person name="Obornik M."/>
            <person name="Parker M.S."/>
            <person name="Petit J.L."/>
            <person name="Porcel B.M."/>
            <person name="Poulsen N."/>
            <person name="Robison M."/>
            <person name="Rychlewski L."/>
            <person name="Rynearson T.A."/>
            <person name="Schmutz J."/>
            <person name="Shapiro H."/>
            <person name="Siaut M."/>
            <person name="Stanley M."/>
            <person name="Sussman M.R."/>
            <person name="Taylor A.R."/>
            <person name="Vardi A."/>
            <person name="von Dassow P."/>
            <person name="Vyverman W."/>
            <person name="Willis A."/>
            <person name="Wyrwicz L.S."/>
            <person name="Rokhsar D.S."/>
            <person name="Weissenbach J."/>
            <person name="Armbrust E.V."/>
            <person name="Green B.R."/>
            <person name="Van de Peer Y."/>
            <person name="Grigoriev I.V."/>
        </authorList>
    </citation>
    <scope>NUCLEOTIDE SEQUENCE [LARGE SCALE GENOMIC DNA]</scope>
    <source>
        <strain evidence="9 10">CCAP 1055/1</strain>
    </source>
</reference>
<dbReference type="EMBL" id="CM000606">
    <property type="protein sequence ID" value="EEC50418.1"/>
    <property type="molecule type" value="Genomic_DNA"/>
</dbReference>
<comment type="subcellular location">
    <subcellularLocation>
        <location evidence="1">Membrane</location>
        <topology evidence="1">Multi-pass membrane protein</topology>
    </subcellularLocation>
</comment>
<reference evidence="10" key="2">
    <citation type="submission" date="2008-08" db="EMBL/GenBank/DDBJ databases">
        <authorList>
            <consortium name="Diatom Consortium"/>
            <person name="Grigoriev I."/>
            <person name="Grimwood J."/>
            <person name="Kuo A."/>
            <person name="Otillar R.P."/>
            <person name="Salamov A."/>
            <person name="Detter J.C."/>
            <person name="Lindquist E."/>
            <person name="Shapiro H."/>
            <person name="Lucas S."/>
            <person name="Glavina del Rio T."/>
            <person name="Pitluck S."/>
            <person name="Rokhsar D."/>
            <person name="Bowler C."/>
        </authorList>
    </citation>
    <scope>GENOME REANNOTATION</scope>
    <source>
        <strain evidence="10">CCAP 1055/1</strain>
    </source>
</reference>
<evidence type="ECO:0000256" key="7">
    <source>
        <dbReference type="SAM" id="MobiDB-lite"/>
    </source>
</evidence>
<organism evidence="9 10">
    <name type="scientific">Phaeodactylum tricornutum (strain CCAP 1055/1)</name>
    <dbReference type="NCBI Taxonomy" id="556484"/>
    <lineage>
        <taxon>Eukaryota</taxon>
        <taxon>Sar</taxon>
        <taxon>Stramenopiles</taxon>
        <taxon>Ochrophyta</taxon>
        <taxon>Bacillariophyta</taxon>
        <taxon>Bacillariophyceae</taxon>
        <taxon>Bacillariophycidae</taxon>
        <taxon>Naviculales</taxon>
        <taxon>Phaeodactylaceae</taxon>
        <taxon>Phaeodactylum</taxon>
    </lineage>
</organism>
<dbReference type="RefSeq" id="XP_002177604.1">
    <property type="nucleotide sequence ID" value="XM_002177568.1"/>
</dbReference>
<dbReference type="Pfam" id="PF25539">
    <property type="entry name" value="Bestrophin_2"/>
    <property type="match status" value="2"/>
</dbReference>
<dbReference type="AlphaFoldDB" id="B7FS51"/>
<dbReference type="GO" id="GO:0016020">
    <property type="term" value="C:membrane"/>
    <property type="evidence" value="ECO:0007669"/>
    <property type="project" value="UniProtKB-SubCell"/>
</dbReference>
<feature type="transmembrane region" description="Helical" evidence="8">
    <location>
        <begin position="21"/>
        <end position="39"/>
    </location>
</feature>
<name>B7FS51_PHATC</name>
<feature type="compositionally biased region" description="Polar residues" evidence="7">
    <location>
        <begin position="552"/>
        <end position="568"/>
    </location>
</feature>
<keyword evidence="4 8" id="KW-1133">Transmembrane helix</keyword>